<sequence>MPQYSESISSSTLTGIDSTDSSQQPFLTKLLHLLSQTYHTTCNTNLKENRVPNRGSPPPPRSTTQSTKVLFRKLLTKGTFKSVAWRFIIDSLHGKVRFMPSSFNQTFLWDEDSYSKPRPTTQADLEHLTVLAALSLFEEKMEVPKQFKEELDGVVSKLLLVFLNNDSNNNNSDDSSGNIDDNDPNTNNNNKSLKNSLLLTSLLLTIQNASLPINSPILKPLLFKLEREREEEMSRREEERVRIQESVEDLAAMGFPEQTATDAVNEAIRVLGIPDLGGGGEPGIQPRRSIVEMAVGFVTGGEVAVREAEAEAEEERHREERRRRTRQMQREEEEEAMRRRERESTSIPRAPPTALGDPDGAPELVDEDELRTLIEAHEMTLREDMMDDVEVSEPTFEPTHQFSLSTPEAEPRRPEPRPPPLSEAESSASISTLELQAMIRDEEELDGGGGGGARDEDGGDDHAWVQEVSISDTFFGGPRTPADDGGDDFGFEDEDEDDDDDDEDEDEETEEEEVEEDLVEDEEGDSEGDPTEGAVREILTETMDRLPSPPRSQVTATTPLIRRTSPVRAMQVGPSLLTDMLDRERDLERFEMMQQAGVDEELERELEAERRELLVEQTASDMNAVAEAGRSPGEIVNDSDLPGSPFVIRPANDPPEPPPINLTEGTASSTASSRGSKKSKKGRDASKKKKSKRSSLPVLKISDAERKRVARKLSTRCQFKVELCEHAMKNAGDDAKAAEEWLAGLGWGKEYQHYKTENITCYCEVYSSLGFEFDDALEDFDEVNGETPAEIAESLCSTLFESTDDSVDSGTYKDEFAKIEKEKEKKIEGVDKGLRDGGGIFSEKVLKSIEVEKTSSLHKSVCVILCPSCCYLEFPGCGQHKTLLSMKKANGHGRCAAPRCTTATDTSGPWDAGCRQCKNLTRKVFWSLSVREAQYLLRAFPSSARKSKEDSVKVKVLSCPHCNVVGFAGIGGDNPRLAEVKDNGDFSLGPNCHIKQSVFEERLEHIGSCPGEGGSLEATEVQISFGEAKYLYKSISAVTTLSTFKSKSGPLTLNTQLALSSSAGCKRSPVIGKLTEILDSSIAVSVLNEETGLEMPTFVELKDAKFVTHTAGFELTGSAREGVKNMFEAAMDCYEGESVLTARRIIVKLLEQVQEEGDIEKNFGCDFDEFVDFVKLVIKAGGEEANVMKEFLKRVL</sequence>
<organism evidence="2 3">
    <name type="scientific">Triparma verrucosa</name>
    <dbReference type="NCBI Taxonomy" id="1606542"/>
    <lineage>
        <taxon>Eukaryota</taxon>
        <taxon>Sar</taxon>
        <taxon>Stramenopiles</taxon>
        <taxon>Ochrophyta</taxon>
        <taxon>Bolidophyceae</taxon>
        <taxon>Parmales</taxon>
        <taxon>Triparmaceae</taxon>
        <taxon>Triparma</taxon>
    </lineage>
</organism>
<comment type="caution">
    <text evidence="2">The sequence shown here is derived from an EMBL/GenBank/DDBJ whole genome shotgun (WGS) entry which is preliminary data.</text>
</comment>
<proteinExistence type="predicted"/>
<feature type="compositionally biased region" description="Basic residues" evidence="1">
    <location>
        <begin position="675"/>
        <end position="693"/>
    </location>
</feature>
<name>A0A9W7C502_9STRA</name>
<feature type="region of interest" description="Disordered" evidence="1">
    <location>
        <begin position="1"/>
        <end position="20"/>
    </location>
</feature>
<dbReference type="AlphaFoldDB" id="A0A9W7C502"/>
<dbReference type="EMBL" id="BRXX01000280">
    <property type="protein sequence ID" value="GMI02328.1"/>
    <property type="molecule type" value="Genomic_DNA"/>
</dbReference>
<keyword evidence="3" id="KW-1185">Reference proteome</keyword>
<feature type="compositionally biased region" description="Basic and acidic residues" evidence="1">
    <location>
        <begin position="453"/>
        <end position="464"/>
    </location>
</feature>
<evidence type="ECO:0000313" key="2">
    <source>
        <dbReference type="EMBL" id="GMI02328.1"/>
    </source>
</evidence>
<feature type="region of interest" description="Disordered" evidence="1">
    <location>
        <begin position="387"/>
        <end position="562"/>
    </location>
</feature>
<feature type="compositionally biased region" description="Basic and acidic residues" evidence="1">
    <location>
        <begin position="304"/>
        <end position="318"/>
    </location>
</feature>
<evidence type="ECO:0000313" key="3">
    <source>
        <dbReference type="Proteomes" id="UP001165160"/>
    </source>
</evidence>
<evidence type="ECO:0000256" key="1">
    <source>
        <dbReference type="SAM" id="MobiDB-lite"/>
    </source>
</evidence>
<feature type="region of interest" description="Disordered" evidence="1">
    <location>
        <begin position="169"/>
        <end position="188"/>
    </location>
</feature>
<feature type="region of interest" description="Disordered" evidence="1">
    <location>
        <begin position="304"/>
        <end position="363"/>
    </location>
</feature>
<feature type="compositionally biased region" description="Low complexity" evidence="1">
    <location>
        <begin position="665"/>
        <end position="674"/>
    </location>
</feature>
<gene>
    <name evidence="2" type="ORF">TrVE_jg14151</name>
</gene>
<feature type="compositionally biased region" description="Low complexity" evidence="1">
    <location>
        <begin position="422"/>
        <end position="435"/>
    </location>
</feature>
<accession>A0A9W7C502</accession>
<feature type="compositionally biased region" description="Acidic residues" evidence="1">
    <location>
        <begin position="484"/>
        <end position="530"/>
    </location>
</feature>
<feature type="region of interest" description="Disordered" evidence="1">
    <location>
        <begin position="622"/>
        <end position="697"/>
    </location>
</feature>
<reference evidence="3" key="1">
    <citation type="journal article" date="2023" name="Commun. Biol.">
        <title>Genome analysis of Parmales, the sister group of diatoms, reveals the evolutionary specialization of diatoms from phago-mixotrophs to photoautotrophs.</title>
        <authorList>
            <person name="Ban H."/>
            <person name="Sato S."/>
            <person name="Yoshikawa S."/>
            <person name="Yamada K."/>
            <person name="Nakamura Y."/>
            <person name="Ichinomiya M."/>
            <person name="Sato N."/>
            <person name="Blanc-Mathieu R."/>
            <person name="Endo H."/>
            <person name="Kuwata A."/>
            <person name="Ogata H."/>
        </authorList>
    </citation>
    <scope>NUCLEOTIDE SEQUENCE [LARGE SCALE GENOMIC DNA]</scope>
    <source>
        <strain evidence="3">NIES 3699</strain>
    </source>
</reference>
<feature type="region of interest" description="Disordered" evidence="1">
    <location>
        <begin position="44"/>
        <end position="66"/>
    </location>
</feature>
<protein>
    <submittedName>
        <fullName evidence="2">Uncharacterized protein</fullName>
    </submittedName>
</protein>
<feature type="compositionally biased region" description="Basic and acidic residues" evidence="1">
    <location>
        <begin position="534"/>
        <end position="544"/>
    </location>
</feature>
<dbReference type="Proteomes" id="UP001165160">
    <property type="component" value="Unassembled WGS sequence"/>
</dbReference>